<organism evidence="3 4">
    <name type="scientific">Akkermansia glycaniphila</name>
    <dbReference type="NCBI Taxonomy" id="1679444"/>
    <lineage>
        <taxon>Bacteria</taxon>
        <taxon>Pseudomonadati</taxon>
        <taxon>Verrucomicrobiota</taxon>
        <taxon>Verrucomicrobiia</taxon>
        <taxon>Verrucomicrobiales</taxon>
        <taxon>Akkermansiaceae</taxon>
        <taxon>Akkermansia</taxon>
    </lineage>
</organism>
<dbReference type="SUPFAM" id="SSF51126">
    <property type="entry name" value="Pectin lyase-like"/>
    <property type="match status" value="1"/>
</dbReference>
<dbReference type="OrthoDB" id="231521at2"/>
<evidence type="ECO:0000259" key="2">
    <source>
        <dbReference type="PROSITE" id="PS51208"/>
    </source>
</evidence>
<feature type="chain" id="PRO_5009604518" evidence="1">
    <location>
        <begin position="30"/>
        <end position="2618"/>
    </location>
</feature>
<dbReference type="RefSeq" id="WP_071133332.1">
    <property type="nucleotide sequence ID" value="NZ_LT629973.1"/>
</dbReference>
<dbReference type="PROSITE" id="PS51208">
    <property type="entry name" value="AUTOTRANSPORTER"/>
    <property type="match status" value="1"/>
</dbReference>
<dbReference type="EMBL" id="LT629973">
    <property type="protein sequence ID" value="SEH85660.1"/>
    <property type="molecule type" value="Genomic_DNA"/>
</dbReference>
<accession>A0A1H6LB94</accession>
<keyword evidence="3" id="KW-0456">Lyase</keyword>
<dbReference type="InterPro" id="IPR005546">
    <property type="entry name" value="Autotransporte_beta"/>
</dbReference>
<dbReference type="STRING" id="1679444.PYTT_1243"/>
<feature type="signal peptide" evidence="1">
    <location>
        <begin position="1"/>
        <end position="29"/>
    </location>
</feature>
<dbReference type="InterPro" id="IPR036709">
    <property type="entry name" value="Autotransporte_beta_dom_sf"/>
</dbReference>
<evidence type="ECO:0000256" key="1">
    <source>
        <dbReference type="SAM" id="SignalP"/>
    </source>
</evidence>
<evidence type="ECO:0000313" key="3">
    <source>
        <dbReference type="EMBL" id="SEH85660.1"/>
    </source>
</evidence>
<reference evidence="4" key="1">
    <citation type="submission" date="2016-09" db="EMBL/GenBank/DDBJ databases">
        <authorList>
            <person name="Koehorst J."/>
        </authorList>
    </citation>
    <scope>NUCLEOTIDE SEQUENCE [LARGE SCALE GENOMIC DNA]</scope>
</reference>
<protein>
    <submittedName>
        <fullName evidence="3">Pectin lyase fold/virulence factor</fullName>
    </submittedName>
</protein>
<evidence type="ECO:0000313" key="4">
    <source>
        <dbReference type="Proteomes" id="UP000176204"/>
    </source>
</evidence>
<proteinExistence type="predicted"/>
<name>A0A1H6LB94_9BACT</name>
<keyword evidence="4" id="KW-1185">Reference proteome</keyword>
<gene>
    <name evidence="3" type="ORF">PYTT_1243</name>
</gene>
<sequence>MKLHIPTAWRKAILAAQLTLSLTCNLAHGTTHTWLGNNSSVGTAANWDPAVNSAGTAAGFRIGNTANPYANIMLLGEEPANKTLSVDYGNSNITHFTIGGMVVSGSGYAINANNATRVANFTGGSVVDGRTTCLLDLRYSTSFNGSFVAMNLWSNLDVSIAAGQTLTFNKYLTNNTTAGRTDMGNIYVYGGGTFYVNSSGATAAFNQSSVTGAPLSSGWFVSDASTLRVKDATTLGTGAITLNGGRLEFDAIPAAIANALNVGAQGGTIAAGTETVNLAGTLSWQGTSLGTLDFGSANVTLATGQVIHLAPGVADGSYILLTTTGTLSYDAAQFQVTGLSGRTTVDWSSSTAQSLIANVAAIDLVWNGSPGSMTWDIDNNSNQNWLNGSAADYFHADDHVTFSAQGAGTVILSGDIGSPSIHVAGGDYTFVADAGGGKLTGSNTALRVGAGSLTLNLTNDYGGGTTVSGGTLIVQQSGALGTGAISVSGGSLVVRHTGGWGTGAVSVTGGSLVFDTAASMILSNAITCTDGRLVVSGGNTRFNGALSLGAGGLSVGNDAAGYVFMTGTVGLTASQTWDLAAGKTLRIGAPAGAATISATNPGTVITVAGGGRVQMDTGSNLSNLNWIVTGGSSLAIAAHNWGGSVTLDNGSMATGFAGMTVDGTAWRNNQGNWTMPMSINIADGGGVFSMFFNNNAARAATLSGVLSGSGAFTITRDVSSFTGANAACTGALTLSGDNAGYTGILTLDGAGSTAAMSLSVTGTMFQGDLVLQGTNTSLTIGGTTADETYGGAISGTGSVTVNRSGQTVTFTGTNTYTGNTTIAANTTLQLAGAGTLGTGDITLNNNSTLRSDAAARTINANVAVSGTSAVTLGAAGSGALTFAGRLTLGSDQTFNVASDVSFTESLYDGGTKTFALADGANMKLGRITSSDTTASGAHLTVSGRGTLDAGTMTRSAGATWAFDTTLGADAVLLFSTGDTYVAGSVNDWETKITGEGSIVMDGGGSVRLSGSGNNGASDYTGDTVIRNGTLIAGSATAFGASSIILSGGTLDMAAFTVANPIRITDSNSVLTAGTGGASTGGITLAPHITLNTRNVTHTGTIYFTSADNFWNIRGDAPAGTVVDFNGVTDFTIGDHIKVALWDGGALTDAMVTVAASTTDVSYTLEYLANGELWLQVDPNFQDAYGWRGSSADASLADAWIVPSGHTGAPTANDRIVFADSAFAAAAATTLQINPGGLSVRDILVNMSAQNTYEIIGDSGFTTTGSLVKNGAGTLVVGVNNHFANVELRDGTTEIRTAGALGTGTVTMSDGATLKYGANASGWEDDILSGNLTLAAGSTAAHIDISQAAGIVTWTEYLGTTAITKSGAGTLKLSQTALTTAAITATDGVLELAGATTYSGSITLNGTASALNLTGTTTFANGFTLALGDKTMTLTGTLTDRNAAVGYDATVNGGTLTFGAAASTYTGKLTMTGNATLSTDGNATLAGTIAQVAGSTLNLAGTGTFIGTLGATDVALGAGTGLQLNANATMNNLVMTDTSRLSGAHTLTLSSGDLNGTVDNATAIAMTGGTNGTGSLNLNGIDMGALTVTGGNITGATGTIGQVHINVARALTTNFGGMDAAKITSLRTTNGGARITGLTGTATLNTAFLTFGTGTASINGAGADTAKSIVTGANLTVNGAFTANLSDELVAALKTAIGNDSATVSLFATNGTLTANIGDIVFGNSMSLKVADTQIQGGNINFTARLNTVFVASVDGALTQPDAYTLATYQSLDGFTAVQMDHDMLIDLPGTAPADKTDGLVINQMYGNGEASRTATLTLQSSVAGEQTLVTLRNGTSDTTYLGNLTATDTKLVKDGTYGLGIGGNVTIGSNSLLQVKEGKLALTGAGKTNDISALQVDAHGTFAATGAQSRTTLGTLDLQGGRMEIGGNRSTLTVNGLAAGSNGSIDVADNATMILALPQASMYTGSLASSDNTGNLDIRNGSLMLAADSSIRGLSLNLAASTGLDLADGSSATVRGLQMAAGSSLTGTGDVTTTAGGTIEGDLHNYSGTLANTNGTLAINGTGGLETALTATGSGTIALNYAGGNASYRQVNIGQGGTVILNGANGNGQNNQLRIDGGSIAAGGTLGFIVNTAAAGLFPNSDSPLISNTGVLNVSDGARFSFSAASNQSIINGSMPIDITLADGVVLTGDGNYTISYDKLFSKYFDANLSTVHVKNGKLVLTTSANTRGFYVHEATTVNGRAGGALLDNMLVTVNPQATAADSNLSRLMTELDNQINQNTASGKAAANTIMAAAAGATVTTLNAAQLGTQERNMRAIRNRTVTMGIDPSVVQQDLPYWNAWASFNGANSDISQNGDQPGYKLSSWGGTIGADSDISRHITLGVAFTANYGKLTATGADTASGHVDSYLTSLYLRGQSGKWSHVGILTGGTAKADLDRTVNYGAGQYKTSGTTDGSSFGAMYELAYDIALDTDYKSLVQPLFNASLNSARMKGYTETGAGNANLSVENMDTTYGTVGVGGRYIASVGQNLFNRTATLEARAMLLQDIGDRQVEADVAFADAKGYKRTVEGIKPGSTGVEVGLGLTIPVELQSSIFMEINLDARSRSTEVSGGIGYRYNF</sequence>
<dbReference type="Proteomes" id="UP000176204">
    <property type="component" value="Chromosome I"/>
</dbReference>
<dbReference type="GO" id="GO:0016829">
    <property type="term" value="F:lyase activity"/>
    <property type="evidence" value="ECO:0007669"/>
    <property type="project" value="UniProtKB-KW"/>
</dbReference>
<dbReference type="InterPro" id="IPR011050">
    <property type="entry name" value="Pectin_lyase_fold/virulence"/>
</dbReference>
<dbReference type="SUPFAM" id="SSF103515">
    <property type="entry name" value="Autotransporter"/>
    <property type="match status" value="1"/>
</dbReference>
<feature type="domain" description="Autotransporter" evidence="2">
    <location>
        <begin position="2333"/>
        <end position="2618"/>
    </location>
</feature>
<dbReference type="SMART" id="SM00869">
    <property type="entry name" value="Autotransporter"/>
    <property type="match status" value="1"/>
</dbReference>
<dbReference type="KEGG" id="agl:PYTT_1243"/>
<keyword evidence="1" id="KW-0732">Signal</keyword>